<comment type="caution">
    <text evidence="3">The sequence shown here is derived from an EMBL/GenBank/DDBJ whole genome shotgun (WGS) entry which is preliminary data.</text>
</comment>
<protein>
    <submittedName>
        <fullName evidence="3">Uncharacterized protein</fullName>
    </submittedName>
</protein>
<dbReference type="RefSeq" id="WP_353061662.1">
    <property type="nucleotide sequence ID" value="NZ_CP136414.1"/>
</dbReference>
<feature type="signal peptide" evidence="2">
    <location>
        <begin position="1"/>
        <end position="26"/>
    </location>
</feature>
<feature type="compositionally biased region" description="Basic residues" evidence="1">
    <location>
        <begin position="194"/>
        <end position="206"/>
    </location>
</feature>
<dbReference type="Proteomes" id="UP001266099">
    <property type="component" value="Unassembled WGS sequence"/>
</dbReference>
<reference evidence="3 4" key="1">
    <citation type="submission" date="2023-07" db="EMBL/GenBank/DDBJ databases">
        <title>Sequencing the genomes of 1000 actinobacteria strains.</title>
        <authorList>
            <person name="Klenk H.-P."/>
        </authorList>
    </citation>
    <scope>NUCLEOTIDE SEQUENCE [LARGE SCALE GENOMIC DNA]</scope>
    <source>
        <strain evidence="3 4">DSM 15539</strain>
    </source>
</reference>
<keyword evidence="2" id="KW-0732">Signal</keyword>
<feature type="region of interest" description="Disordered" evidence="1">
    <location>
        <begin position="163"/>
        <end position="220"/>
    </location>
</feature>
<evidence type="ECO:0000256" key="2">
    <source>
        <dbReference type="SAM" id="SignalP"/>
    </source>
</evidence>
<evidence type="ECO:0000313" key="4">
    <source>
        <dbReference type="Proteomes" id="UP001266099"/>
    </source>
</evidence>
<feature type="chain" id="PRO_5045450034" evidence="2">
    <location>
        <begin position="27"/>
        <end position="220"/>
    </location>
</feature>
<accession>A0ABU1T2G7</accession>
<dbReference type="EMBL" id="JAVDUJ010000001">
    <property type="protein sequence ID" value="MDR6939461.1"/>
    <property type="molecule type" value="Genomic_DNA"/>
</dbReference>
<gene>
    <name evidence="3" type="ORF">J2S36_001004</name>
</gene>
<keyword evidence="4" id="KW-1185">Reference proteome</keyword>
<proteinExistence type="predicted"/>
<evidence type="ECO:0000256" key="1">
    <source>
        <dbReference type="SAM" id="MobiDB-lite"/>
    </source>
</evidence>
<evidence type="ECO:0000313" key="3">
    <source>
        <dbReference type="EMBL" id="MDR6939461.1"/>
    </source>
</evidence>
<organism evidence="3 4">
    <name type="scientific">Arcanobacterium hippocoleae</name>
    <dbReference type="NCBI Taxonomy" id="149017"/>
    <lineage>
        <taxon>Bacteria</taxon>
        <taxon>Bacillati</taxon>
        <taxon>Actinomycetota</taxon>
        <taxon>Actinomycetes</taxon>
        <taxon>Actinomycetales</taxon>
        <taxon>Actinomycetaceae</taxon>
        <taxon>Arcanobacterium</taxon>
    </lineage>
</organism>
<name>A0ABU1T2G7_9ACTO</name>
<sequence>MKKSIIRSIGFTVALALTTSTGTALAAENSSLTNSDFAFSSIMHTHNSNVVVTAQGVSINGVFYTQQEFRSALDQAVMLCSTYNSGIMPRAAVAALPGLYFIPGIGQVAIAATGAIVVAGVTISVGSWLWNTITSWLADSHSQSIARIRASIPSQLKKSNGDVNLGKFTKKQKGRQEWKADNGWSIDKDTAGHGGRKWKLKNKQGKRVASLGENGEVLGD</sequence>
<feature type="compositionally biased region" description="Basic and acidic residues" evidence="1">
    <location>
        <begin position="174"/>
        <end position="191"/>
    </location>
</feature>